<feature type="region of interest" description="Disordered" evidence="1">
    <location>
        <begin position="691"/>
        <end position="754"/>
    </location>
</feature>
<feature type="transmembrane region" description="Helical" evidence="2">
    <location>
        <begin position="396"/>
        <end position="419"/>
    </location>
</feature>
<name>A0ABP0DSU3_9PEZI</name>
<accession>A0ABP0DSU3</accession>
<feature type="region of interest" description="Disordered" evidence="1">
    <location>
        <begin position="367"/>
        <end position="386"/>
    </location>
</feature>
<dbReference type="InterPro" id="IPR015915">
    <property type="entry name" value="Kelch-typ_b-propeller"/>
</dbReference>
<sequence>MSLPQPTVALNNICSTIFNNTVYTYSSSAFQSLALRPGAKWNTLAYSESVTGGVCVGSTPADPSQAGFFVVGGTGVSPDYTGLQKYTYATGQWSTLTPLSLVTQDRWYHSAAYINSTDSILMYAGVQDGSKSTSQETFVIGASAPYQVEAVPSTAPPTTDPMLLPWSDSAAVMLGGSTSNTAVMLFDSAKGGWYNSSATLQSPFTTNTSGLQATLMIGDDGSKNLYTFDATVSPNQVDRIVLMDGAGNAMTNAGPVKRSLESEASAEDLIRRSELALGDWPAYNATLAPKTIRSGFSVAQGAGGLIVIAGGGGSDVLGVFNGRTNAWRNATQMLSIQKTSISVSSSSSSLISSTASPTTLVIAPSSSGEASATATPATPSAPAVAHSTSSKLPTSAVLGIILGSVALLAILLVSAYFILMRRRRRRDFSEAAHNRRASGTSSSEKDAFAIASNSFHQRPNGGGKGTFRAGHQAQDSQGSFSSVAILMGRVNQPRPMETGQKIGSSYSSSNVPPKRASMSSPYNKGMKGTISRPIPQTNNSTGAIPRQAQYERGGSSMAAGATAAAAAAASTAATVSGQSDTRRSSGWNRYWSGGSALNMLGFGSGNNSQNGRNSRRTTIVSDASSVYSTSNQNRVTQDLATVPPLGIPDMLEAKPHVQRVNSGSVTISNYDDYLRDGMQGKIVRSVSQASSQSGYSSGIPASVHETWDPTTSSAADRPWGAGRPYGSGHGSVISPSTSLVSGDKKSYVPTGMSRQPQLAMADTSSDMSWLNLSDGNSHV</sequence>
<keyword evidence="2" id="KW-0472">Membrane</keyword>
<keyword evidence="2" id="KW-0812">Transmembrane</keyword>
<keyword evidence="2" id="KW-1133">Transmembrane helix</keyword>
<reference evidence="3 4" key="1">
    <citation type="submission" date="2024-01" db="EMBL/GenBank/DDBJ databases">
        <authorList>
            <person name="Allen C."/>
            <person name="Tagirdzhanova G."/>
        </authorList>
    </citation>
    <scope>NUCLEOTIDE SEQUENCE [LARGE SCALE GENOMIC DNA]</scope>
    <source>
        <strain evidence="3 4">CBS 573.63</strain>
    </source>
</reference>
<dbReference type="EMBL" id="CAWUOM010000087">
    <property type="protein sequence ID" value="CAK7271398.1"/>
    <property type="molecule type" value="Genomic_DNA"/>
</dbReference>
<feature type="compositionally biased region" description="Low complexity" evidence="1">
    <location>
        <begin position="691"/>
        <end position="702"/>
    </location>
</feature>
<dbReference type="Proteomes" id="UP001642501">
    <property type="component" value="Unassembled WGS sequence"/>
</dbReference>
<dbReference type="SUPFAM" id="SSF50965">
    <property type="entry name" value="Galactose oxidase, central domain"/>
    <property type="match status" value="1"/>
</dbReference>
<protein>
    <recommendedName>
        <fullName evidence="5">Pre-mRNA splicing factor CLF1</fullName>
    </recommendedName>
</protein>
<organism evidence="3 4">
    <name type="scientific">Sporothrix epigloea</name>
    <dbReference type="NCBI Taxonomy" id="1892477"/>
    <lineage>
        <taxon>Eukaryota</taxon>
        <taxon>Fungi</taxon>
        <taxon>Dikarya</taxon>
        <taxon>Ascomycota</taxon>
        <taxon>Pezizomycotina</taxon>
        <taxon>Sordariomycetes</taxon>
        <taxon>Sordariomycetidae</taxon>
        <taxon>Ophiostomatales</taxon>
        <taxon>Ophiostomataceae</taxon>
        <taxon>Sporothrix</taxon>
    </lineage>
</organism>
<evidence type="ECO:0000313" key="4">
    <source>
        <dbReference type="Proteomes" id="UP001642501"/>
    </source>
</evidence>
<evidence type="ECO:0000256" key="2">
    <source>
        <dbReference type="SAM" id="Phobius"/>
    </source>
</evidence>
<evidence type="ECO:0000256" key="1">
    <source>
        <dbReference type="SAM" id="MobiDB-lite"/>
    </source>
</evidence>
<evidence type="ECO:0008006" key="5">
    <source>
        <dbReference type="Google" id="ProtNLM"/>
    </source>
</evidence>
<comment type="caution">
    <text evidence="3">The sequence shown here is derived from an EMBL/GenBank/DDBJ whole genome shotgun (WGS) entry which is preliminary data.</text>
</comment>
<dbReference type="InterPro" id="IPR011043">
    <property type="entry name" value="Gal_Oxase/kelch_b-propeller"/>
</dbReference>
<dbReference type="Gene3D" id="2.120.10.80">
    <property type="entry name" value="Kelch-type beta propeller"/>
    <property type="match status" value="1"/>
</dbReference>
<feature type="compositionally biased region" description="Polar residues" evidence="1">
    <location>
        <begin position="501"/>
        <end position="522"/>
    </location>
</feature>
<gene>
    <name evidence="3" type="ORF">SEPCBS57363_004598</name>
</gene>
<proteinExistence type="predicted"/>
<evidence type="ECO:0000313" key="3">
    <source>
        <dbReference type="EMBL" id="CAK7271398.1"/>
    </source>
</evidence>
<keyword evidence="4" id="KW-1185">Reference proteome</keyword>
<feature type="region of interest" description="Disordered" evidence="1">
    <location>
        <begin position="496"/>
        <end position="522"/>
    </location>
</feature>